<protein>
    <submittedName>
        <fullName evidence="2">Rhodanese-like domain-containing protein</fullName>
    </submittedName>
</protein>
<comment type="caution">
    <text evidence="2">The sequence shown here is derived from an EMBL/GenBank/DDBJ whole genome shotgun (WGS) entry which is preliminary data.</text>
</comment>
<dbReference type="OrthoDB" id="1445766at2"/>
<proteinExistence type="predicted"/>
<reference evidence="2 3" key="1">
    <citation type="submission" date="2018-08" db="EMBL/GenBank/DDBJ databases">
        <title>Comamonas testosteroni strain SWCO2.</title>
        <authorList>
            <person name="Jiang N."/>
            <person name="Zhang X.Z."/>
        </authorList>
    </citation>
    <scope>NUCLEOTIDE SEQUENCE [LARGE SCALE GENOMIC DNA]</scope>
    <source>
        <strain evidence="2 3">SWCO2</strain>
    </source>
</reference>
<evidence type="ECO:0000313" key="2">
    <source>
        <dbReference type="EMBL" id="RGE44158.1"/>
    </source>
</evidence>
<dbReference type="SMART" id="SM00450">
    <property type="entry name" value="RHOD"/>
    <property type="match status" value="1"/>
</dbReference>
<sequence length="137" mass="14351">MKFIIDNWYLILIAVASGVMLLLPALRGAAGGSLSAAAAVHLINREKAVVIDVCEPEEFAAGHVNGAKNVPVSQLEEKLPTAVKNKQLPVVLVCASGARAVRAEAIAKKLGYEKAQALAGGMKAWRDAGLPVEKNTP</sequence>
<dbReference type="InterPro" id="IPR001763">
    <property type="entry name" value="Rhodanese-like_dom"/>
</dbReference>
<gene>
    <name evidence="2" type="ORF">DZC30_12940</name>
</gene>
<dbReference type="EMBL" id="QURR01000015">
    <property type="protein sequence ID" value="RGE44158.1"/>
    <property type="molecule type" value="Genomic_DNA"/>
</dbReference>
<dbReference type="SUPFAM" id="SSF52821">
    <property type="entry name" value="Rhodanese/Cell cycle control phosphatase"/>
    <property type="match status" value="1"/>
</dbReference>
<evidence type="ECO:0000259" key="1">
    <source>
        <dbReference type="PROSITE" id="PS50206"/>
    </source>
</evidence>
<name>A0A373FJ27_COMTE</name>
<evidence type="ECO:0000313" key="3">
    <source>
        <dbReference type="Proteomes" id="UP000261948"/>
    </source>
</evidence>
<dbReference type="InterPro" id="IPR050229">
    <property type="entry name" value="GlpE_sulfurtransferase"/>
</dbReference>
<dbReference type="Proteomes" id="UP000261948">
    <property type="component" value="Unassembled WGS sequence"/>
</dbReference>
<accession>A0A373FJ27</accession>
<dbReference type="InterPro" id="IPR036873">
    <property type="entry name" value="Rhodanese-like_dom_sf"/>
</dbReference>
<organism evidence="2 3">
    <name type="scientific">Comamonas testosteroni</name>
    <name type="common">Pseudomonas testosteroni</name>
    <dbReference type="NCBI Taxonomy" id="285"/>
    <lineage>
        <taxon>Bacteria</taxon>
        <taxon>Pseudomonadati</taxon>
        <taxon>Pseudomonadota</taxon>
        <taxon>Betaproteobacteria</taxon>
        <taxon>Burkholderiales</taxon>
        <taxon>Comamonadaceae</taxon>
        <taxon>Comamonas</taxon>
    </lineage>
</organism>
<dbReference type="Gene3D" id="3.40.250.10">
    <property type="entry name" value="Rhodanese-like domain"/>
    <property type="match status" value="1"/>
</dbReference>
<dbReference type="PANTHER" id="PTHR43031:SF18">
    <property type="entry name" value="RHODANESE-RELATED SULFURTRANSFERASES"/>
    <property type="match status" value="1"/>
</dbReference>
<dbReference type="Pfam" id="PF00581">
    <property type="entry name" value="Rhodanese"/>
    <property type="match status" value="1"/>
</dbReference>
<feature type="domain" description="Rhodanese" evidence="1">
    <location>
        <begin position="44"/>
        <end position="134"/>
    </location>
</feature>
<dbReference type="PROSITE" id="PS50206">
    <property type="entry name" value="RHODANESE_3"/>
    <property type="match status" value="1"/>
</dbReference>
<dbReference type="PANTHER" id="PTHR43031">
    <property type="entry name" value="FAD-DEPENDENT OXIDOREDUCTASE"/>
    <property type="match status" value="1"/>
</dbReference>
<dbReference type="CDD" id="cd00158">
    <property type="entry name" value="RHOD"/>
    <property type="match status" value="1"/>
</dbReference>
<keyword evidence="3" id="KW-1185">Reference proteome</keyword>
<dbReference type="AlphaFoldDB" id="A0A373FJ27"/>